<dbReference type="SUPFAM" id="SSF116734">
    <property type="entry name" value="DNA methylase specificity domain"/>
    <property type="match status" value="2"/>
</dbReference>
<dbReference type="GO" id="GO:0003677">
    <property type="term" value="F:DNA binding"/>
    <property type="evidence" value="ECO:0007669"/>
    <property type="project" value="UniProtKB-KW"/>
</dbReference>
<accession>A0A1M6C0T1</accession>
<reference evidence="6 7" key="1">
    <citation type="submission" date="2016-11" db="EMBL/GenBank/DDBJ databases">
        <authorList>
            <person name="Jaros S."/>
            <person name="Januszkiewicz K."/>
            <person name="Wedrychowicz H."/>
        </authorList>
    </citation>
    <scope>NUCLEOTIDE SEQUENCE [LARGE SCALE GENOMIC DNA]</scope>
    <source>
        <strain evidence="6 7">DSM 22807</strain>
    </source>
</reference>
<gene>
    <name evidence="6" type="ORF">SAMN05444337_0249</name>
</gene>
<evidence type="ECO:0000313" key="7">
    <source>
        <dbReference type="Proteomes" id="UP000184232"/>
    </source>
</evidence>
<dbReference type="GO" id="GO:0004519">
    <property type="term" value="F:endonuclease activity"/>
    <property type="evidence" value="ECO:0007669"/>
    <property type="project" value="UniProtKB-KW"/>
</dbReference>
<evidence type="ECO:0000256" key="1">
    <source>
        <dbReference type="ARBA" id="ARBA00010923"/>
    </source>
</evidence>
<dbReference type="InterPro" id="IPR000055">
    <property type="entry name" value="Restrct_endonuc_typeI_TRD"/>
</dbReference>
<evidence type="ECO:0000256" key="4">
    <source>
        <dbReference type="SAM" id="Coils"/>
    </source>
</evidence>
<feature type="domain" description="Type I restriction modification DNA specificity" evidence="5">
    <location>
        <begin position="285"/>
        <end position="408"/>
    </location>
</feature>
<feature type="coiled-coil region" evidence="4">
    <location>
        <begin position="193"/>
        <end position="227"/>
    </location>
</feature>
<comment type="similarity">
    <text evidence="1">Belongs to the type-I restriction system S methylase family.</text>
</comment>
<dbReference type="InterPro" id="IPR044946">
    <property type="entry name" value="Restrct_endonuc_typeI_TRD_sf"/>
</dbReference>
<protein>
    <submittedName>
        <fullName evidence="6">Restriction endonuclease S subunit</fullName>
    </submittedName>
</protein>
<keyword evidence="2" id="KW-0680">Restriction system</keyword>
<dbReference type="PANTHER" id="PTHR30408:SF12">
    <property type="entry name" value="TYPE I RESTRICTION ENZYME MJAVIII SPECIFICITY SUBUNIT"/>
    <property type="match status" value="1"/>
</dbReference>
<evidence type="ECO:0000313" key="6">
    <source>
        <dbReference type="EMBL" id="SHI54597.1"/>
    </source>
</evidence>
<dbReference type="OrthoDB" id="9811611at2"/>
<keyword evidence="4" id="KW-0175">Coiled coil</keyword>
<dbReference type="Pfam" id="PF01420">
    <property type="entry name" value="Methylase_S"/>
    <property type="match status" value="2"/>
</dbReference>
<keyword evidence="6" id="KW-0255">Endonuclease</keyword>
<evidence type="ECO:0000256" key="2">
    <source>
        <dbReference type="ARBA" id="ARBA00022747"/>
    </source>
</evidence>
<keyword evidence="7" id="KW-1185">Reference proteome</keyword>
<keyword evidence="3" id="KW-0238">DNA-binding</keyword>
<dbReference type="STRING" id="683124.SAMN05444337_0249"/>
<dbReference type="GO" id="GO:0009307">
    <property type="term" value="P:DNA restriction-modification system"/>
    <property type="evidence" value="ECO:0007669"/>
    <property type="project" value="UniProtKB-KW"/>
</dbReference>
<dbReference type="RefSeq" id="WP_072780696.1">
    <property type="nucleotide sequence ID" value="NZ_CP045292.1"/>
</dbReference>
<keyword evidence="6" id="KW-0378">Hydrolase</keyword>
<dbReference type="PANTHER" id="PTHR30408">
    <property type="entry name" value="TYPE-1 RESTRICTION ENZYME ECOKI SPECIFICITY PROTEIN"/>
    <property type="match status" value="1"/>
</dbReference>
<dbReference type="AlphaFoldDB" id="A0A1M6C0T1"/>
<dbReference type="Proteomes" id="UP000184232">
    <property type="component" value="Unassembled WGS sequence"/>
</dbReference>
<dbReference type="Gene3D" id="3.90.220.20">
    <property type="entry name" value="DNA methylase specificity domains"/>
    <property type="match status" value="2"/>
</dbReference>
<proteinExistence type="inferred from homology"/>
<evidence type="ECO:0000256" key="3">
    <source>
        <dbReference type="ARBA" id="ARBA00023125"/>
    </source>
</evidence>
<evidence type="ECO:0000259" key="5">
    <source>
        <dbReference type="Pfam" id="PF01420"/>
    </source>
</evidence>
<dbReference type="EMBL" id="FQZH01000001">
    <property type="protein sequence ID" value="SHI54597.1"/>
    <property type="molecule type" value="Genomic_DNA"/>
</dbReference>
<name>A0A1M6C0T1_9FLAO</name>
<keyword evidence="6" id="KW-0540">Nuclease</keyword>
<organism evidence="6 7">
    <name type="scientific">Flavobacterium haoranii</name>
    <dbReference type="NCBI Taxonomy" id="683124"/>
    <lineage>
        <taxon>Bacteria</taxon>
        <taxon>Pseudomonadati</taxon>
        <taxon>Bacteroidota</taxon>
        <taxon>Flavobacteriia</taxon>
        <taxon>Flavobacteriales</taxon>
        <taxon>Flavobacteriaceae</taxon>
        <taxon>Flavobacterium</taxon>
    </lineage>
</organism>
<dbReference type="InterPro" id="IPR052021">
    <property type="entry name" value="Type-I_RS_S_subunit"/>
</dbReference>
<feature type="domain" description="Type I restriction modification DNA specificity" evidence="5">
    <location>
        <begin position="50"/>
        <end position="193"/>
    </location>
</feature>
<dbReference type="NCBIfam" id="NF047740">
    <property type="entry name" value="antiphage_MADS5"/>
    <property type="match status" value="1"/>
</dbReference>
<sequence>MKVLHVKQKWFSESDLRLDASYHLNDGPLTKLKLKNLPYEVSSLLNETKKIFKGNIFKRTYVKNSDVGYKFMTASDMMKTNIDSGTYVSKKYTKVANLMLEKNWILVSRSGTLGNTVFTNDDFEGVLGTDDLIRIVPLEKNILSGFMYAFLASKYGYGLLTQSGYGGVIQHIEPHHIEDLPIPIFPEEKQKVINNLIIEANKLRVEANKALNEAKELFNDYKNLSSKEIFTVKKNTLNDSWLGRNNRPEISEYDKKVKNDGYKELSWFAQNVYAPPMFKHIYIERDNGYPFYNGAEISRSRRVVNRFLSERGVKDINDYVVKKGTLLIYRHGPRNGMLGDVFIVDDFLNNACLSDLVIRVKTKLNKYSYWLFTFFSTKIGREILHNIASGSAILFLSPNRLNSIKVPYNGENDIDLNYKLIKQYLEKINEANIKENQAIDLIEKEIDAWQ</sequence>